<dbReference type="Proteomes" id="UP000530660">
    <property type="component" value="Unassembled WGS sequence"/>
</dbReference>
<evidence type="ECO:0000313" key="5">
    <source>
        <dbReference type="Proteomes" id="UP000530660"/>
    </source>
</evidence>
<keyword evidence="5" id="KW-1185">Reference proteome</keyword>
<dbReference type="PANTHER" id="PTHR21461:SF69">
    <property type="entry name" value="GLYCOSYLTRANSFERASE FAMILY 92 PROTEIN"/>
    <property type="match status" value="1"/>
</dbReference>
<name>A0A7J7IGK3_9RHOD</name>
<comment type="subcellular location">
    <subcellularLocation>
        <location evidence="1">Membrane</location>
        <topology evidence="1">Single-pass membrane protein</topology>
    </subcellularLocation>
</comment>
<dbReference type="GO" id="GO:0005737">
    <property type="term" value="C:cytoplasm"/>
    <property type="evidence" value="ECO:0007669"/>
    <property type="project" value="TreeGrafter"/>
</dbReference>
<keyword evidence="3" id="KW-0472">Membrane</keyword>
<dbReference type="AlphaFoldDB" id="A0A7J7IGK3"/>
<keyword evidence="2" id="KW-0812">Transmembrane</keyword>
<reference evidence="4 5" key="1">
    <citation type="journal article" date="2020" name="J. Phycol.">
        <title>Comparative genome analysis reveals Cyanidiococcus gen. nov., a new extremophilic red algal genus sister to Cyanidioschyzon (Cyanidioschyzonaceae, Rhodophyta).</title>
        <authorList>
            <person name="Liu S.-L."/>
            <person name="Chiang Y.-R."/>
            <person name="Yoon H.S."/>
            <person name="Fu H.-Y."/>
        </authorList>
    </citation>
    <scope>NUCLEOTIDE SEQUENCE [LARGE SCALE GENOMIC DNA]</scope>
    <source>
        <strain evidence="4 5">THAL066</strain>
    </source>
</reference>
<dbReference type="GO" id="GO:0016020">
    <property type="term" value="C:membrane"/>
    <property type="evidence" value="ECO:0007669"/>
    <property type="project" value="UniProtKB-SubCell"/>
</dbReference>
<organism evidence="4 5">
    <name type="scientific">Cyanidiococcus yangmingshanensis</name>
    <dbReference type="NCBI Taxonomy" id="2690220"/>
    <lineage>
        <taxon>Eukaryota</taxon>
        <taxon>Rhodophyta</taxon>
        <taxon>Bangiophyceae</taxon>
        <taxon>Cyanidiales</taxon>
        <taxon>Cyanidiaceae</taxon>
        <taxon>Cyanidiococcus</taxon>
    </lineage>
</organism>
<keyword evidence="3" id="KW-1133">Transmembrane helix</keyword>
<dbReference type="Pfam" id="PF13704">
    <property type="entry name" value="Glyco_tranf_2_4"/>
    <property type="match status" value="1"/>
</dbReference>
<evidence type="ECO:0000256" key="1">
    <source>
        <dbReference type="ARBA" id="ARBA00004167"/>
    </source>
</evidence>
<dbReference type="EMBL" id="VWRR01000012">
    <property type="protein sequence ID" value="KAF6001854.1"/>
    <property type="molecule type" value="Genomic_DNA"/>
</dbReference>
<proteinExistence type="predicted"/>
<evidence type="ECO:0000313" key="4">
    <source>
        <dbReference type="EMBL" id="KAF6001854.1"/>
    </source>
</evidence>
<evidence type="ECO:0008006" key="6">
    <source>
        <dbReference type="Google" id="ProtNLM"/>
    </source>
</evidence>
<protein>
    <recommendedName>
        <fullName evidence="6">Glycosyl transferase family 2</fullName>
    </recommendedName>
</protein>
<evidence type="ECO:0000256" key="2">
    <source>
        <dbReference type="ARBA" id="ARBA00022692"/>
    </source>
</evidence>
<gene>
    <name evidence="4" type="ORF">F1559_000265</name>
</gene>
<comment type="caution">
    <text evidence="4">The sequence shown here is derived from an EMBL/GenBank/DDBJ whole genome shotgun (WGS) entry which is preliminary data.</text>
</comment>
<dbReference type="GO" id="GO:0016757">
    <property type="term" value="F:glycosyltransferase activity"/>
    <property type="evidence" value="ECO:0007669"/>
    <property type="project" value="TreeGrafter"/>
</dbReference>
<accession>A0A7J7IGK3</accession>
<dbReference type="PANTHER" id="PTHR21461">
    <property type="entry name" value="GLYCOSYLTRANSFERASE FAMILY 92 PROTEIN"/>
    <property type="match status" value="1"/>
</dbReference>
<dbReference type="OrthoDB" id="2526284at2759"/>
<sequence>MTSNSLLSLSTEQLERVQQARQCPARKRYLWFVYVVRNEARLLVQNILHHLALGVDHFLVYDNESSDNLEESLEPFRKAGLVSLYKISGQGVQLRAYDNALSKAKDANVSWLGAIDADEFLVSTRAVCIPALLEQVYSQYNTSIAALGVNWRFPGRYTLMMNATSFPAENVAFAVGQPNKHIKSIVHVPRTKNFVFPHNAVYDECCAARSVSGRLPAGSFLEPTDAQDTALIHLYSKGATDWIQKRIRGRADISWAFMETQPHIFFNDDIISIYMEWLAQRKAAPYSAHPLQTALRNHTLALKHALWSR</sequence>
<evidence type="ECO:0000256" key="3">
    <source>
        <dbReference type="ARBA" id="ARBA00022989"/>
    </source>
</evidence>